<dbReference type="EMBL" id="CP010836">
    <property type="protein sequence ID" value="AJP72127.1"/>
    <property type="molecule type" value="Genomic_DNA"/>
</dbReference>
<evidence type="ECO:0000313" key="4">
    <source>
        <dbReference type="Proteomes" id="UP000032300"/>
    </source>
</evidence>
<reference evidence="3 4" key="2">
    <citation type="submission" date="2015-02" db="EMBL/GenBank/DDBJ databases">
        <title>The complete genome of Sphingomonas hengshuiensis sp. WHSC-8 isolated from soil of Hengshui Lake.</title>
        <authorList>
            <person name="Wei S."/>
            <person name="Guo J."/>
            <person name="Su C."/>
            <person name="Wu R."/>
            <person name="Zhang Z."/>
            <person name="Liang K."/>
            <person name="Li H."/>
            <person name="Wang T."/>
            <person name="Liu H."/>
            <person name="Zhang C."/>
            <person name="Li Z."/>
            <person name="Wang Q."/>
            <person name="Meng J."/>
        </authorList>
    </citation>
    <scope>NUCLEOTIDE SEQUENCE [LARGE SCALE GENOMIC DNA]</scope>
    <source>
        <strain evidence="3 4">WHSC-8</strain>
    </source>
</reference>
<evidence type="ECO:0000256" key="1">
    <source>
        <dbReference type="SAM" id="MobiDB-lite"/>
    </source>
</evidence>
<feature type="transmembrane region" description="Helical" evidence="2">
    <location>
        <begin position="16"/>
        <end position="34"/>
    </location>
</feature>
<dbReference type="Proteomes" id="UP000032300">
    <property type="component" value="Chromosome"/>
</dbReference>
<dbReference type="RefSeq" id="WP_044332071.1">
    <property type="nucleotide sequence ID" value="NZ_CP010836.1"/>
</dbReference>
<name>A0A7U4J8I7_9SPHN</name>
<gene>
    <name evidence="3" type="ORF">TS85_10530</name>
</gene>
<sequence length="168" mass="18640">MSPVVVRAYLLEALEFLGYFVLTATLGGAMYWLVQFRPHSEAKWYILASAGAAVVSVLYAARMYYLFRISFRRRNARAEAPEASPDATAPSTPRLSWSERIAAEQPERAARARAALAQAEAEAEAAANADDPAMSLDAIKARIAERMQSEDKEQEEARRIIEKFGGRN</sequence>
<feature type="transmembrane region" description="Helical" evidence="2">
    <location>
        <begin position="46"/>
        <end position="67"/>
    </location>
</feature>
<keyword evidence="2" id="KW-0812">Transmembrane</keyword>
<feature type="region of interest" description="Disordered" evidence="1">
    <location>
        <begin position="146"/>
        <end position="168"/>
    </location>
</feature>
<feature type="region of interest" description="Disordered" evidence="1">
    <location>
        <begin position="78"/>
        <end position="106"/>
    </location>
</feature>
<keyword evidence="4" id="KW-1185">Reference proteome</keyword>
<proteinExistence type="predicted"/>
<accession>A0A7U4J8I7</accession>
<evidence type="ECO:0000256" key="2">
    <source>
        <dbReference type="SAM" id="Phobius"/>
    </source>
</evidence>
<evidence type="ECO:0000313" key="3">
    <source>
        <dbReference type="EMBL" id="AJP72127.1"/>
    </source>
</evidence>
<reference evidence="3 4" key="1">
    <citation type="journal article" date="2015" name="Int. J. Syst. Evol. Microbiol.">
        <title>Sphingomonas hengshuiensis sp. nov., isolated from lake wetland.</title>
        <authorList>
            <person name="Wei S."/>
            <person name="Wang T."/>
            <person name="Liu H."/>
            <person name="Zhang C."/>
            <person name="Guo J."/>
            <person name="Wang Q."/>
            <person name="Liang K."/>
            <person name="Zhang Z."/>
        </authorList>
    </citation>
    <scope>NUCLEOTIDE SEQUENCE [LARGE SCALE GENOMIC DNA]</scope>
    <source>
        <strain evidence="3 4">WHSC-8</strain>
    </source>
</reference>
<dbReference type="KEGG" id="sphi:TS85_10530"/>
<keyword evidence="2" id="KW-0472">Membrane</keyword>
<protein>
    <submittedName>
        <fullName evidence="3">Uncharacterized protein</fullName>
    </submittedName>
</protein>
<dbReference type="OrthoDB" id="7572679at2"/>
<dbReference type="AlphaFoldDB" id="A0A7U4J8I7"/>
<organism evidence="3 4">
    <name type="scientific">Sphingomonas hengshuiensis</name>
    <dbReference type="NCBI Taxonomy" id="1609977"/>
    <lineage>
        <taxon>Bacteria</taxon>
        <taxon>Pseudomonadati</taxon>
        <taxon>Pseudomonadota</taxon>
        <taxon>Alphaproteobacteria</taxon>
        <taxon>Sphingomonadales</taxon>
        <taxon>Sphingomonadaceae</taxon>
        <taxon>Sphingomonas</taxon>
    </lineage>
</organism>
<keyword evidence="2" id="KW-1133">Transmembrane helix</keyword>